<organism evidence="1 2">
    <name type="scientific">Psilocybe cyanescens</name>
    <dbReference type="NCBI Taxonomy" id="93625"/>
    <lineage>
        <taxon>Eukaryota</taxon>
        <taxon>Fungi</taxon>
        <taxon>Dikarya</taxon>
        <taxon>Basidiomycota</taxon>
        <taxon>Agaricomycotina</taxon>
        <taxon>Agaricomycetes</taxon>
        <taxon>Agaricomycetidae</taxon>
        <taxon>Agaricales</taxon>
        <taxon>Agaricineae</taxon>
        <taxon>Strophariaceae</taxon>
        <taxon>Psilocybe</taxon>
    </lineage>
</organism>
<keyword evidence="2" id="KW-1185">Reference proteome</keyword>
<protein>
    <submittedName>
        <fullName evidence="1">Uncharacterized protein</fullName>
    </submittedName>
</protein>
<dbReference type="Proteomes" id="UP000283269">
    <property type="component" value="Unassembled WGS sequence"/>
</dbReference>
<comment type="caution">
    <text evidence="1">The sequence shown here is derived from an EMBL/GenBank/DDBJ whole genome shotgun (WGS) entry which is preliminary data.</text>
</comment>
<dbReference type="EMBL" id="NHYD01001592">
    <property type="protein sequence ID" value="PPQ90609.1"/>
    <property type="molecule type" value="Genomic_DNA"/>
</dbReference>
<reference evidence="1 2" key="1">
    <citation type="journal article" date="2018" name="Evol. Lett.">
        <title>Horizontal gene cluster transfer increased hallucinogenic mushroom diversity.</title>
        <authorList>
            <person name="Reynolds H.T."/>
            <person name="Vijayakumar V."/>
            <person name="Gluck-Thaler E."/>
            <person name="Korotkin H.B."/>
            <person name="Matheny P.B."/>
            <person name="Slot J.C."/>
        </authorList>
    </citation>
    <scope>NUCLEOTIDE SEQUENCE [LARGE SCALE GENOMIC DNA]</scope>
    <source>
        <strain evidence="1 2">2631</strain>
    </source>
</reference>
<dbReference type="InParanoid" id="A0A409XIN0"/>
<evidence type="ECO:0000313" key="1">
    <source>
        <dbReference type="EMBL" id="PPQ90609.1"/>
    </source>
</evidence>
<dbReference type="AlphaFoldDB" id="A0A409XIN0"/>
<accession>A0A409XIN0</accession>
<name>A0A409XIN0_PSICY</name>
<proteinExistence type="predicted"/>
<sequence>MAAVVVVEFVVRAWNQTKFILDTEWDFIWDVFAFMLSKASYSAELVNALSKRDLNFNLGKPGTNVCHWVQTSFGAVCSYLLKFKGSIPSPFQIIINGTEYPSDYVANCAMDKDFEDSSVWLHPRQAFYIDESILPSDVDTQGLAGQ</sequence>
<gene>
    <name evidence="1" type="ORF">CVT25_007427</name>
</gene>
<evidence type="ECO:0000313" key="2">
    <source>
        <dbReference type="Proteomes" id="UP000283269"/>
    </source>
</evidence>